<dbReference type="RefSeq" id="WP_013160708.1">
    <property type="nucleotide sequence ID" value="NZ_CCYN01000037.1"/>
</dbReference>
<dbReference type="OMA" id="MYETHGT"/>
<dbReference type="CDD" id="cd04496">
    <property type="entry name" value="SSB_OBF"/>
    <property type="match status" value="1"/>
</dbReference>
<dbReference type="PROSITE" id="PS50935">
    <property type="entry name" value="SSB"/>
    <property type="match status" value="1"/>
</dbReference>
<evidence type="ECO:0000313" key="5">
    <source>
        <dbReference type="Proteomes" id="UP000250080"/>
    </source>
</evidence>
<accession>A0A0A8RR12</accession>
<dbReference type="SUPFAM" id="SSF50249">
    <property type="entry name" value="Nucleic acid-binding proteins"/>
    <property type="match status" value="1"/>
</dbReference>
<protein>
    <submittedName>
        <fullName evidence="4">Uncharacterized protein</fullName>
    </submittedName>
</protein>
<evidence type="ECO:0000256" key="1">
    <source>
        <dbReference type="ARBA" id="ARBA00023125"/>
    </source>
</evidence>
<dbReference type="Pfam" id="PF00436">
    <property type="entry name" value="SSB"/>
    <property type="match status" value="1"/>
</dbReference>
<name>A0A0A8RR12_9ACTN</name>
<organism evidence="4 5">
    <name type="scientific">Propionibacterium freudenreichii</name>
    <dbReference type="NCBI Taxonomy" id="1744"/>
    <lineage>
        <taxon>Bacteria</taxon>
        <taxon>Bacillati</taxon>
        <taxon>Actinomycetota</taxon>
        <taxon>Actinomycetes</taxon>
        <taxon>Propionibacteriales</taxon>
        <taxon>Propionibacteriaceae</taxon>
        <taxon>Propionibacterium</taxon>
    </lineage>
</organism>
<reference evidence="4 5" key="1">
    <citation type="submission" date="2016-09" db="EMBL/GenBank/DDBJ databases">
        <authorList>
            <person name="Laine KS P."/>
        </authorList>
    </citation>
    <scope>NUCLEOTIDE SEQUENCE [LARGE SCALE GENOMIC DNA]</scope>
    <source>
        <strain evidence="4">PFRJS-23</strain>
    </source>
</reference>
<keyword evidence="1 2" id="KW-0238">DNA-binding</keyword>
<dbReference type="AlphaFoldDB" id="A0A0A8RR12"/>
<gene>
    <name evidence="4" type="ORF">PFR_JS23_1492</name>
</gene>
<dbReference type="InterPro" id="IPR000424">
    <property type="entry name" value="Primosome_PriB/ssb"/>
</dbReference>
<dbReference type="Gene3D" id="2.40.50.140">
    <property type="entry name" value="Nucleic acid-binding proteins"/>
    <property type="match status" value="1"/>
</dbReference>
<dbReference type="InterPro" id="IPR012340">
    <property type="entry name" value="NA-bd_OB-fold"/>
</dbReference>
<proteinExistence type="predicted"/>
<sequence length="166" mass="17784">MDTAISMAGNVGTEVDYTSGEGYSFASFRLAATPRIRRGGEWTDGETVWTTVQAVNRTAENVRASVHKGEAVVVVGRLRARRWVGQDGQQHERLVLEAKSVGHDLARGTSRFTRNERVAPAEPPADSGPAPQSRPDGERCEPDDEAESLPAESLASVEDGVAEPAA</sequence>
<dbReference type="EMBL" id="LT618793">
    <property type="protein sequence ID" value="SCQ79815.1"/>
    <property type="molecule type" value="Genomic_DNA"/>
</dbReference>
<feature type="region of interest" description="Disordered" evidence="3">
    <location>
        <begin position="106"/>
        <end position="166"/>
    </location>
</feature>
<evidence type="ECO:0000313" key="4">
    <source>
        <dbReference type="EMBL" id="SCQ79815.1"/>
    </source>
</evidence>
<evidence type="ECO:0000256" key="3">
    <source>
        <dbReference type="SAM" id="MobiDB-lite"/>
    </source>
</evidence>
<dbReference type="GO" id="GO:0003697">
    <property type="term" value="F:single-stranded DNA binding"/>
    <property type="evidence" value="ECO:0007669"/>
    <property type="project" value="InterPro"/>
</dbReference>
<dbReference type="Proteomes" id="UP000250080">
    <property type="component" value="Chromosome I"/>
</dbReference>
<evidence type="ECO:0000256" key="2">
    <source>
        <dbReference type="PROSITE-ProRule" id="PRU00252"/>
    </source>
</evidence>